<evidence type="ECO:0000256" key="1">
    <source>
        <dbReference type="SAM" id="Phobius"/>
    </source>
</evidence>
<dbReference type="RefSeq" id="WP_072851934.1">
    <property type="nucleotide sequence ID" value="NZ_FRAH01000043.1"/>
</dbReference>
<gene>
    <name evidence="2" type="ORF">SAMN02745138_02301</name>
</gene>
<feature type="transmembrane region" description="Helical" evidence="1">
    <location>
        <begin position="78"/>
        <end position="99"/>
    </location>
</feature>
<proteinExistence type="predicted"/>
<dbReference type="EMBL" id="FRAH01000043">
    <property type="protein sequence ID" value="SHK75774.1"/>
    <property type="molecule type" value="Genomic_DNA"/>
</dbReference>
<evidence type="ECO:0000313" key="3">
    <source>
        <dbReference type="Proteomes" id="UP000183975"/>
    </source>
</evidence>
<feature type="transmembrane region" description="Helical" evidence="1">
    <location>
        <begin position="105"/>
        <end position="126"/>
    </location>
</feature>
<keyword evidence="1" id="KW-0472">Membrane</keyword>
<name>A0A1M6V2X6_9FIRM</name>
<keyword evidence="1" id="KW-1133">Transmembrane helix</keyword>
<keyword evidence="3" id="KW-1185">Reference proteome</keyword>
<evidence type="ECO:0000313" key="2">
    <source>
        <dbReference type="EMBL" id="SHK75774.1"/>
    </source>
</evidence>
<accession>A0A1M6V2X6</accession>
<dbReference type="AlphaFoldDB" id="A0A1M6V2X6"/>
<feature type="transmembrane region" description="Helical" evidence="1">
    <location>
        <begin position="228"/>
        <end position="247"/>
    </location>
</feature>
<protein>
    <submittedName>
        <fullName evidence="2">Uncharacterized protein</fullName>
    </submittedName>
</protein>
<feature type="transmembrane region" description="Helical" evidence="1">
    <location>
        <begin position="6"/>
        <end position="26"/>
    </location>
</feature>
<organism evidence="2 3">
    <name type="scientific">Anaerotignum lactatifermentans DSM 14214</name>
    <dbReference type="NCBI Taxonomy" id="1121323"/>
    <lineage>
        <taxon>Bacteria</taxon>
        <taxon>Bacillati</taxon>
        <taxon>Bacillota</taxon>
        <taxon>Clostridia</taxon>
        <taxon>Lachnospirales</taxon>
        <taxon>Anaerotignaceae</taxon>
        <taxon>Anaerotignum</taxon>
    </lineage>
</organism>
<keyword evidence="1" id="KW-0812">Transmembrane</keyword>
<dbReference type="Proteomes" id="UP000183975">
    <property type="component" value="Unassembled WGS sequence"/>
</dbReference>
<reference evidence="2 3" key="1">
    <citation type="submission" date="2016-11" db="EMBL/GenBank/DDBJ databases">
        <authorList>
            <person name="Jaros S."/>
            <person name="Januszkiewicz K."/>
            <person name="Wedrychowicz H."/>
        </authorList>
    </citation>
    <scope>NUCLEOTIDE SEQUENCE [LARGE SCALE GENOMIC DNA]</scope>
    <source>
        <strain evidence="2 3">DSM 14214</strain>
    </source>
</reference>
<sequence>MISMVYAGVFLLAYGIYHLVAHLAYFPSGKSGRSISGFWRAMCLELAGYAMKRFSLTSASSGKLKSLLQINQEKKDEIVWLLEKCIGSFGVFCLCSPLLLVQPKVFLLCLGAGLFVVWYELLLYCVKSMGGKNILQKELPFFLLLRWKYSLEERNESDYLAACQIVVTEDIRRTKWGNLHQDKIIDITAKGAIDMILNEATEGTTVVWYQKEWKEYKKKSFRYRIRKYKYIWLSISTILVLFIMINLCM</sequence>